<comment type="caution">
    <text evidence="4">The sequence shown here is derived from an EMBL/GenBank/DDBJ whole genome shotgun (WGS) entry which is preliminary data.</text>
</comment>
<gene>
    <name evidence="4" type="ORF">A2242_01630</name>
</gene>
<dbReference type="GO" id="GO:0016779">
    <property type="term" value="F:nucleotidyltransferase activity"/>
    <property type="evidence" value="ECO:0007669"/>
    <property type="project" value="UniProtKB-KW"/>
</dbReference>
<sequence>MPNDQKKITKVMCFGAFDGLHKGHLSYFKQARKYGDYVIAVIARGDKIIKQKKHRPRFSEPERQKAVKDSGLVDEALLGNEKIYEVLEKYKPDVVCLGYDQKADVNFLKEKFPEMKIVRLKAYKPEKYKSSKLYRAAASLNSKFN</sequence>
<dbReference type="Gene3D" id="3.40.50.620">
    <property type="entry name" value="HUPs"/>
    <property type="match status" value="1"/>
</dbReference>
<name>A0A1F5SJ07_9BACT</name>
<dbReference type="SUPFAM" id="SSF52374">
    <property type="entry name" value="Nucleotidylyl transferase"/>
    <property type="match status" value="1"/>
</dbReference>
<dbReference type="NCBIfam" id="TIGR00125">
    <property type="entry name" value="cyt_tran_rel"/>
    <property type="match status" value="1"/>
</dbReference>
<protein>
    <recommendedName>
        <fullName evidence="3">Cytidyltransferase-like domain-containing protein</fullName>
    </recommendedName>
</protein>
<reference evidence="4 5" key="1">
    <citation type="journal article" date="2016" name="Nat. Commun.">
        <title>Thousands of microbial genomes shed light on interconnected biogeochemical processes in an aquifer system.</title>
        <authorList>
            <person name="Anantharaman K."/>
            <person name="Brown C.T."/>
            <person name="Hug L.A."/>
            <person name="Sharon I."/>
            <person name="Castelle C.J."/>
            <person name="Probst A.J."/>
            <person name="Thomas B.C."/>
            <person name="Singh A."/>
            <person name="Wilkins M.J."/>
            <person name="Karaoz U."/>
            <person name="Brodie E.L."/>
            <person name="Williams K.H."/>
            <person name="Hubbard S.S."/>
            <person name="Banfield J.F."/>
        </authorList>
    </citation>
    <scope>NUCLEOTIDE SEQUENCE [LARGE SCALE GENOMIC DNA]</scope>
</reference>
<dbReference type="InterPro" id="IPR014729">
    <property type="entry name" value="Rossmann-like_a/b/a_fold"/>
</dbReference>
<accession>A0A1F5SJ07</accession>
<feature type="domain" description="Cytidyltransferase-like" evidence="3">
    <location>
        <begin position="13"/>
        <end position="126"/>
    </location>
</feature>
<evidence type="ECO:0000313" key="5">
    <source>
        <dbReference type="Proteomes" id="UP000178925"/>
    </source>
</evidence>
<evidence type="ECO:0000259" key="3">
    <source>
        <dbReference type="Pfam" id="PF01467"/>
    </source>
</evidence>
<keyword evidence="1" id="KW-0808">Transferase</keyword>
<dbReference type="InterPro" id="IPR050385">
    <property type="entry name" value="Archaeal_FAD_synthase"/>
</dbReference>
<proteinExistence type="predicted"/>
<dbReference type="AlphaFoldDB" id="A0A1F5SJ07"/>
<dbReference type="Pfam" id="PF01467">
    <property type="entry name" value="CTP_transf_like"/>
    <property type="match status" value="1"/>
</dbReference>
<evidence type="ECO:0000256" key="2">
    <source>
        <dbReference type="ARBA" id="ARBA00022695"/>
    </source>
</evidence>
<dbReference type="EMBL" id="MFGC01000038">
    <property type="protein sequence ID" value="OGF26639.1"/>
    <property type="molecule type" value="Genomic_DNA"/>
</dbReference>
<organism evidence="4 5">
    <name type="scientific">Candidatus Falkowbacteria bacterium RIFOXYA2_FULL_47_9</name>
    <dbReference type="NCBI Taxonomy" id="1797995"/>
    <lineage>
        <taxon>Bacteria</taxon>
        <taxon>Candidatus Falkowiibacteriota</taxon>
    </lineage>
</organism>
<evidence type="ECO:0000256" key="1">
    <source>
        <dbReference type="ARBA" id="ARBA00022679"/>
    </source>
</evidence>
<dbReference type="Proteomes" id="UP000178925">
    <property type="component" value="Unassembled WGS sequence"/>
</dbReference>
<keyword evidence="2" id="KW-0548">Nucleotidyltransferase</keyword>
<evidence type="ECO:0000313" key="4">
    <source>
        <dbReference type="EMBL" id="OGF26639.1"/>
    </source>
</evidence>
<dbReference type="PANTHER" id="PTHR43793:SF1">
    <property type="entry name" value="FAD SYNTHASE"/>
    <property type="match status" value="1"/>
</dbReference>
<dbReference type="PANTHER" id="PTHR43793">
    <property type="entry name" value="FAD SYNTHASE"/>
    <property type="match status" value="1"/>
</dbReference>
<dbReference type="STRING" id="1797995.A2242_01630"/>
<dbReference type="InterPro" id="IPR004821">
    <property type="entry name" value="Cyt_trans-like"/>
</dbReference>